<dbReference type="RefSeq" id="WP_048886267.1">
    <property type="nucleotide sequence ID" value="NZ_CP011310.1"/>
</dbReference>
<dbReference type="Proteomes" id="UP000059113">
    <property type="component" value="Chromosome"/>
</dbReference>
<dbReference type="OrthoDB" id="7410492at2"/>
<keyword evidence="4" id="KW-1185">Reference proteome</keyword>
<accession>A0A0H4VIH7</accession>
<evidence type="ECO:0000256" key="2">
    <source>
        <dbReference type="SAM" id="Phobius"/>
    </source>
</evidence>
<keyword evidence="2" id="KW-0812">Transmembrane</keyword>
<feature type="compositionally biased region" description="Pro residues" evidence="1">
    <location>
        <begin position="195"/>
        <end position="213"/>
    </location>
</feature>
<evidence type="ECO:0000256" key="1">
    <source>
        <dbReference type="SAM" id="MobiDB-lite"/>
    </source>
</evidence>
<feature type="transmembrane region" description="Helical" evidence="2">
    <location>
        <begin position="21"/>
        <end position="42"/>
    </location>
</feature>
<dbReference type="EMBL" id="CP011310">
    <property type="protein sequence ID" value="AKQ42724.1"/>
    <property type="molecule type" value="Genomic_DNA"/>
</dbReference>
<feature type="region of interest" description="Disordered" evidence="1">
    <location>
        <begin position="166"/>
        <end position="213"/>
    </location>
</feature>
<evidence type="ECO:0000313" key="4">
    <source>
        <dbReference type="Proteomes" id="UP000059113"/>
    </source>
</evidence>
<proteinExistence type="predicted"/>
<organism evidence="3 4">
    <name type="scientific">Aurantiacibacter atlanticus</name>
    <dbReference type="NCBI Taxonomy" id="1648404"/>
    <lineage>
        <taxon>Bacteria</taxon>
        <taxon>Pseudomonadati</taxon>
        <taxon>Pseudomonadota</taxon>
        <taxon>Alphaproteobacteria</taxon>
        <taxon>Sphingomonadales</taxon>
        <taxon>Erythrobacteraceae</taxon>
        <taxon>Aurantiacibacter</taxon>
    </lineage>
</organism>
<keyword evidence="2" id="KW-0472">Membrane</keyword>
<sequence length="213" mass="23155">MARLNRPTRPNRGGSFEKWTVRLILPALLLAMGSVMLGLAGVHGPDWRGWFDGPERGTWRLLTINGEDVSAERMSVTVQSGEIVAGRDGCNYWNYSGEADPVTGERMMTSTLAGCMDTPAIQAYRKIAHGGAILRLLDENHLEAQSLGTVGQFIRWTDAMEEAERAEGEREVEAARNAEPLQIRPSAVPLRIGATPPPPPVLSPRPPPPPGAE</sequence>
<feature type="compositionally biased region" description="Basic and acidic residues" evidence="1">
    <location>
        <begin position="166"/>
        <end position="176"/>
    </location>
</feature>
<gene>
    <name evidence="3" type="ORF">CP97_12785</name>
</gene>
<dbReference type="STRING" id="1648404.CP97_12785"/>
<keyword evidence="2" id="KW-1133">Transmembrane helix</keyword>
<dbReference type="PATRIC" id="fig|1648404.4.peg.2658"/>
<evidence type="ECO:0000313" key="3">
    <source>
        <dbReference type="EMBL" id="AKQ42724.1"/>
    </source>
</evidence>
<dbReference type="AlphaFoldDB" id="A0A0H4VIH7"/>
<reference evidence="3 4" key="1">
    <citation type="journal article" date="2015" name="Int. J. Syst. Evol. Microbiol.">
        <title>Erythrobacter atlanticus sp. nov., a bacterium from ocean sediment able to degrade polycyclic aromatic hydrocarbons.</title>
        <authorList>
            <person name="Zhuang L."/>
            <person name="Liu Y."/>
            <person name="Wang L."/>
            <person name="Wang W."/>
            <person name="Shao Z."/>
        </authorList>
    </citation>
    <scope>NUCLEOTIDE SEQUENCE [LARGE SCALE GENOMIC DNA]</scope>
    <source>
        <strain evidence="4">s21-N3</strain>
    </source>
</reference>
<protein>
    <submittedName>
        <fullName evidence="3">Uncharacterized protein</fullName>
    </submittedName>
</protein>
<name>A0A0H4VIH7_9SPHN</name>
<dbReference type="KEGG" id="ery:CP97_12785"/>
<reference evidence="4" key="2">
    <citation type="submission" date="2015-04" db="EMBL/GenBank/DDBJ databases">
        <title>The complete genome sequence of Erythrobacter sp. s21-N3.</title>
        <authorList>
            <person name="Zhuang L."/>
            <person name="Liu Y."/>
            <person name="Shao Z."/>
        </authorList>
    </citation>
    <scope>NUCLEOTIDE SEQUENCE [LARGE SCALE GENOMIC DNA]</scope>
    <source>
        <strain evidence="4">s21-N3</strain>
    </source>
</reference>